<sequence length="79" mass="8584">MAKTIKTKAKCLWPAAHNQVVLRFGILHWNQTLCLTADPAYLSLSFFGTADGSPSDMRSTDFTVSSLGNGADPVTVPQW</sequence>
<keyword evidence="2" id="KW-1185">Reference proteome</keyword>
<dbReference type="EMBL" id="WNTK01023231">
    <property type="protein sequence ID" value="KAG9461348.1"/>
    <property type="molecule type" value="Genomic_DNA"/>
</dbReference>
<dbReference type="Proteomes" id="UP000770717">
    <property type="component" value="Unassembled WGS sequence"/>
</dbReference>
<proteinExistence type="predicted"/>
<evidence type="ECO:0000313" key="1">
    <source>
        <dbReference type="EMBL" id="KAG9461348.1"/>
    </source>
</evidence>
<reference evidence="1" key="1">
    <citation type="thesis" date="2020" institute="ProQuest LLC" country="789 East Eisenhower Parkway, Ann Arbor, MI, USA">
        <title>Comparative Genomics and Chromosome Evolution.</title>
        <authorList>
            <person name="Mudd A.B."/>
        </authorList>
    </citation>
    <scope>NUCLEOTIDE SEQUENCE</scope>
    <source>
        <strain evidence="1">HN-11 Male</strain>
        <tissue evidence="1">Kidney and liver</tissue>
    </source>
</reference>
<organism evidence="1 2">
    <name type="scientific">Eleutherodactylus coqui</name>
    <name type="common">Puerto Rican coqui</name>
    <dbReference type="NCBI Taxonomy" id="57060"/>
    <lineage>
        <taxon>Eukaryota</taxon>
        <taxon>Metazoa</taxon>
        <taxon>Chordata</taxon>
        <taxon>Craniata</taxon>
        <taxon>Vertebrata</taxon>
        <taxon>Euteleostomi</taxon>
        <taxon>Amphibia</taxon>
        <taxon>Batrachia</taxon>
        <taxon>Anura</taxon>
        <taxon>Neobatrachia</taxon>
        <taxon>Hyloidea</taxon>
        <taxon>Eleutherodactylidae</taxon>
        <taxon>Eleutherodactylinae</taxon>
        <taxon>Eleutherodactylus</taxon>
        <taxon>Eleutherodactylus</taxon>
    </lineage>
</organism>
<protein>
    <submittedName>
        <fullName evidence="1">Uncharacterized protein</fullName>
    </submittedName>
</protein>
<accession>A0A8J6E854</accession>
<evidence type="ECO:0000313" key="2">
    <source>
        <dbReference type="Proteomes" id="UP000770717"/>
    </source>
</evidence>
<name>A0A8J6E854_ELECQ</name>
<dbReference type="AlphaFoldDB" id="A0A8J6E854"/>
<gene>
    <name evidence="1" type="ORF">GDO78_017172</name>
</gene>
<comment type="caution">
    <text evidence="1">The sequence shown here is derived from an EMBL/GenBank/DDBJ whole genome shotgun (WGS) entry which is preliminary data.</text>
</comment>